<feature type="region of interest" description="Disordered" evidence="1">
    <location>
        <begin position="339"/>
        <end position="571"/>
    </location>
</feature>
<dbReference type="AlphaFoldDB" id="A0AA35IW06"/>
<evidence type="ECO:0000313" key="2">
    <source>
        <dbReference type="EMBL" id="CAI4036760.1"/>
    </source>
</evidence>
<feature type="region of interest" description="Disordered" evidence="1">
    <location>
        <begin position="634"/>
        <end position="691"/>
    </location>
</feature>
<feature type="compositionally biased region" description="Basic and acidic residues" evidence="1">
    <location>
        <begin position="176"/>
        <end position="188"/>
    </location>
</feature>
<accession>A0AA35IW06</accession>
<feature type="region of interest" description="Disordered" evidence="1">
    <location>
        <begin position="129"/>
        <end position="249"/>
    </location>
</feature>
<dbReference type="Proteomes" id="UP001161438">
    <property type="component" value="Chromosome 16"/>
</dbReference>
<proteinExistence type="predicted"/>
<feature type="compositionally biased region" description="Basic and acidic residues" evidence="1">
    <location>
        <begin position="477"/>
        <end position="486"/>
    </location>
</feature>
<dbReference type="InterPro" id="IPR026248">
    <property type="entry name" value="Fyv8"/>
</dbReference>
<dbReference type="PRINTS" id="PR02076">
    <property type="entry name" value="PROTEINFYV8"/>
</dbReference>
<feature type="compositionally biased region" description="Polar residues" evidence="1">
    <location>
        <begin position="487"/>
        <end position="506"/>
    </location>
</feature>
<gene>
    <name evidence="2" type="primary">SMKI16G0650</name>
    <name evidence="2" type="ORF">SMKI_16G0650</name>
</gene>
<feature type="compositionally biased region" description="Polar residues" evidence="1">
    <location>
        <begin position="129"/>
        <end position="138"/>
    </location>
</feature>
<feature type="compositionally biased region" description="Basic and acidic residues" evidence="1">
    <location>
        <begin position="508"/>
        <end position="547"/>
    </location>
</feature>
<sequence length="825" mass="92139">MSAEQVGRKKSYRWVSASQASYDGAGWDSSDEYDYSSDDSTKDAGLSTQKVSKLPTLPKLNYTDVSDESNHDENEGEKKDNDGDAVKTDTDHNDKEADGFSDEVPSLIGSKDSVALQTKKCNDYSKSDYLSSASLKSPNENKKPPHANRAVNEDLDNLIEQISREMTPEMRQTSDFQRDSDSSDEIRNEPPSLIAAPTSPFPVAEDEDWDSEEIRKDSSEDGTSLNTFKKNENENNNMGGDDDVFQQEEDEFRVSKTGYLASMLSSEQEEHLEKGNDDEVESIDFLEKESKSEGEEEASTGSRKSTEFYDTSSRQDQTIGLKGTARELKINDAGYRNSFLNDYQHSSESEKETKDEDNGDGGGNDNSSLISDEQTSINQQLKQFEPADDDALSYTESIKYSINETKYEEKEDYKCSEDDSEDENDYKFSNIEKDSALLTSDEEGEEIGVSSDSDEGSLKASKSGYFSKIINNGDGKSSTHDSKENSTLENNNKIDNSENVSHQNSDFELEKSDDGDEKDHVHEEKNTDESPAKDSTDMDFWKPDSEALRSGFVQDTANKKAPPGYVIDSNGKLVDLTPASMKPRVVSTYSEMESTWEAFPSKGEDDDLETIKDTKTIYDNNTIYNVPGLIGNQSNLPPLPMDANEQLNAGSEDGTADNENRSNNSNDLAVPSVSLKSENRVSSQGEMTSVHEPSTEEMAKLGQQNNLPKLDVNKLLNSKVPHAGKIDRLRNYKHELDGYDTGIQTWINYTLKSSSEKDRDFIAEEYKQHNHVREAYANADDLSKKHTVINTVASVNQNVTHLRRKVFQHSMKPKDLFASIGKKKL</sequence>
<feature type="compositionally biased region" description="Polar residues" evidence="1">
    <location>
        <begin position="394"/>
        <end position="404"/>
    </location>
</feature>
<feature type="compositionally biased region" description="Polar residues" evidence="1">
    <location>
        <begin position="308"/>
        <end position="318"/>
    </location>
</feature>
<name>A0AA35IW06_SACMI</name>
<feature type="compositionally biased region" description="Polar residues" evidence="1">
    <location>
        <begin position="367"/>
        <end position="382"/>
    </location>
</feature>
<protein>
    <recommendedName>
        <fullName evidence="4">Protein FYV8</fullName>
    </recommendedName>
</protein>
<feature type="compositionally biased region" description="Basic and acidic residues" evidence="1">
    <location>
        <begin position="68"/>
        <end position="98"/>
    </location>
</feature>
<feature type="compositionally biased region" description="Basic and acidic residues" evidence="1">
    <location>
        <begin position="345"/>
        <end position="356"/>
    </location>
</feature>
<organism evidence="2 3">
    <name type="scientific">Saccharomyces mikatae IFO 1815</name>
    <dbReference type="NCBI Taxonomy" id="226126"/>
    <lineage>
        <taxon>Eukaryota</taxon>
        <taxon>Fungi</taxon>
        <taxon>Dikarya</taxon>
        <taxon>Ascomycota</taxon>
        <taxon>Saccharomycotina</taxon>
        <taxon>Saccharomycetes</taxon>
        <taxon>Saccharomycetales</taxon>
        <taxon>Saccharomycetaceae</taxon>
        <taxon>Saccharomyces</taxon>
    </lineage>
</organism>
<reference evidence="2" key="1">
    <citation type="submission" date="2022-10" db="EMBL/GenBank/DDBJ databases">
        <authorList>
            <person name="Byrne P K."/>
        </authorList>
    </citation>
    <scope>NUCLEOTIDE SEQUENCE</scope>
    <source>
        <strain evidence="2">IFO1815</strain>
    </source>
</reference>
<feature type="compositionally biased region" description="Basic and acidic residues" evidence="1">
    <location>
        <begin position="268"/>
        <end position="277"/>
    </location>
</feature>
<keyword evidence="3" id="KW-1185">Reference proteome</keyword>
<evidence type="ECO:0000313" key="3">
    <source>
        <dbReference type="Proteomes" id="UP001161438"/>
    </source>
</evidence>
<feature type="compositionally biased region" description="Basic and acidic residues" evidence="1">
    <location>
        <begin position="405"/>
        <end position="417"/>
    </location>
</feature>
<dbReference type="GeneID" id="80921685"/>
<evidence type="ECO:0000256" key="1">
    <source>
        <dbReference type="SAM" id="MobiDB-lite"/>
    </source>
</evidence>
<feature type="region of interest" description="Disordered" evidence="1">
    <location>
        <begin position="1"/>
        <end position="116"/>
    </location>
</feature>
<evidence type="ECO:0008006" key="4">
    <source>
        <dbReference type="Google" id="ProtNLM"/>
    </source>
</evidence>
<dbReference type="EMBL" id="OX365772">
    <property type="protein sequence ID" value="CAI4036760.1"/>
    <property type="molecule type" value="Genomic_DNA"/>
</dbReference>
<feature type="region of interest" description="Disordered" evidence="1">
    <location>
        <begin position="264"/>
        <end position="327"/>
    </location>
</feature>
<feature type="compositionally biased region" description="Acidic residues" evidence="1">
    <location>
        <begin position="240"/>
        <end position="249"/>
    </location>
</feature>
<feature type="compositionally biased region" description="Polar residues" evidence="1">
    <location>
        <begin position="674"/>
        <end position="687"/>
    </location>
</feature>
<dbReference type="RefSeq" id="XP_056079878.1">
    <property type="nucleotide sequence ID" value="XM_056226128.1"/>
</dbReference>